<evidence type="ECO:0000256" key="13">
    <source>
        <dbReference type="HAMAP-Rule" id="MF_00102"/>
    </source>
</evidence>
<dbReference type="EMBL" id="AP012057">
    <property type="protein sequence ID" value="BAN01923.1"/>
    <property type="molecule type" value="Genomic_DNA"/>
</dbReference>
<dbReference type="Pfam" id="PF01113">
    <property type="entry name" value="DapB_N"/>
    <property type="match status" value="1"/>
</dbReference>
<dbReference type="GO" id="GO:0019877">
    <property type="term" value="P:diaminopimelate biosynthetic process"/>
    <property type="evidence" value="ECO:0007669"/>
    <property type="project" value="UniProtKB-UniRule"/>
</dbReference>
<reference evidence="16 17" key="1">
    <citation type="journal article" date="2013" name="Int. J. Syst. Evol. Microbiol.">
        <title>Ilumatobacter nonamiense sp. nov. and Ilumatobacter coccineum sp. nov., isolated from seashore sand.</title>
        <authorList>
            <person name="Matsumoto A."/>
            <person name="Kasai H."/>
            <person name="Matsuo Y."/>
            <person name="Shizuri Y."/>
            <person name="Ichikawa N."/>
            <person name="Fujita N."/>
            <person name="Omura S."/>
            <person name="Takahashi Y."/>
        </authorList>
    </citation>
    <scope>NUCLEOTIDE SEQUENCE [LARGE SCALE GENOMIC DNA]</scope>
    <source>
        <strain evidence="17">NBRC 103263 / KCTC 29153 / YM16-304</strain>
    </source>
</reference>
<protein>
    <recommendedName>
        <fullName evidence="10 13">4-hydroxy-tetrahydrodipicolinate reductase</fullName>
        <shortName evidence="13">HTPA reductase</shortName>
        <ecNumber evidence="10 13">1.17.1.8</ecNumber>
    </recommendedName>
</protein>
<dbReference type="InterPro" id="IPR023940">
    <property type="entry name" value="DHDPR_bac"/>
</dbReference>
<feature type="binding site" evidence="13">
    <location>
        <begin position="113"/>
        <end position="116"/>
    </location>
    <ligand>
        <name>NAD(+)</name>
        <dbReference type="ChEBI" id="CHEBI:57540"/>
    </ligand>
</feature>
<dbReference type="Gene3D" id="3.40.50.720">
    <property type="entry name" value="NAD(P)-binding Rossmann-like Domain"/>
    <property type="match status" value="1"/>
</dbReference>
<dbReference type="NCBIfam" id="TIGR00036">
    <property type="entry name" value="dapB"/>
    <property type="match status" value="1"/>
</dbReference>
<evidence type="ECO:0000259" key="14">
    <source>
        <dbReference type="Pfam" id="PF01113"/>
    </source>
</evidence>
<comment type="similarity">
    <text evidence="1 13">Belongs to the DapB family.</text>
</comment>
<feature type="active site" description="Proton donor" evidence="13">
    <location>
        <position position="147"/>
    </location>
</feature>
<evidence type="ECO:0000313" key="16">
    <source>
        <dbReference type="EMBL" id="BAN01923.1"/>
    </source>
</evidence>
<dbReference type="PROSITE" id="PS01298">
    <property type="entry name" value="DAPB"/>
    <property type="match status" value="1"/>
</dbReference>
<dbReference type="SUPFAM" id="SSF55347">
    <property type="entry name" value="Glyceraldehyde-3-phosphate dehydrogenase-like, C-terminal domain"/>
    <property type="match status" value="1"/>
</dbReference>
<comment type="catalytic activity">
    <reaction evidence="11 13">
        <text>(S)-2,3,4,5-tetrahydrodipicolinate + NADP(+) + H2O = (2S,4S)-4-hydroxy-2,3,4,5-tetrahydrodipicolinate + NADPH + H(+)</text>
        <dbReference type="Rhea" id="RHEA:35331"/>
        <dbReference type="ChEBI" id="CHEBI:15377"/>
        <dbReference type="ChEBI" id="CHEBI:15378"/>
        <dbReference type="ChEBI" id="CHEBI:16845"/>
        <dbReference type="ChEBI" id="CHEBI:57783"/>
        <dbReference type="ChEBI" id="CHEBI:58349"/>
        <dbReference type="ChEBI" id="CHEBI:67139"/>
        <dbReference type="EC" id="1.17.1.8"/>
    </reaction>
</comment>
<feature type="domain" description="Dihydrodipicolinate reductase C-terminal" evidence="15">
    <location>
        <begin position="120"/>
        <end position="250"/>
    </location>
</feature>
<dbReference type="GO" id="GO:0009089">
    <property type="term" value="P:lysine biosynthetic process via diaminopimelate"/>
    <property type="evidence" value="ECO:0007669"/>
    <property type="project" value="UniProtKB-UniRule"/>
</dbReference>
<evidence type="ECO:0000256" key="9">
    <source>
        <dbReference type="ARBA" id="ARBA00037922"/>
    </source>
</evidence>
<dbReference type="GO" id="GO:0051287">
    <property type="term" value="F:NAD binding"/>
    <property type="evidence" value="ECO:0007669"/>
    <property type="project" value="UniProtKB-UniRule"/>
</dbReference>
<feature type="domain" description="Dihydrodipicolinate reductase N-terminal" evidence="14">
    <location>
        <begin position="1"/>
        <end position="116"/>
    </location>
</feature>
<dbReference type="KEGG" id="aym:YM304_16090"/>
<evidence type="ECO:0000256" key="3">
    <source>
        <dbReference type="ARBA" id="ARBA00022605"/>
    </source>
</evidence>
<comment type="catalytic activity">
    <reaction evidence="12 13">
        <text>(S)-2,3,4,5-tetrahydrodipicolinate + NAD(+) + H2O = (2S,4S)-4-hydroxy-2,3,4,5-tetrahydrodipicolinate + NADH + H(+)</text>
        <dbReference type="Rhea" id="RHEA:35323"/>
        <dbReference type="ChEBI" id="CHEBI:15377"/>
        <dbReference type="ChEBI" id="CHEBI:15378"/>
        <dbReference type="ChEBI" id="CHEBI:16845"/>
        <dbReference type="ChEBI" id="CHEBI:57540"/>
        <dbReference type="ChEBI" id="CHEBI:57945"/>
        <dbReference type="ChEBI" id="CHEBI:67139"/>
        <dbReference type="EC" id="1.17.1.8"/>
    </reaction>
</comment>
<dbReference type="PANTHER" id="PTHR20836:SF0">
    <property type="entry name" value="4-HYDROXY-TETRAHYDRODIPICOLINATE REDUCTASE 1, CHLOROPLASTIC-RELATED"/>
    <property type="match status" value="1"/>
</dbReference>
<dbReference type="HAMAP" id="MF_00102">
    <property type="entry name" value="DapB"/>
    <property type="match status" value="1"/>
</dbReference>
<dbReference type="InterPro" id="IPR036291">
    <property type="entry name" value="NAD(P)-bd_dom_sf"/>
</dbReference>
<keyword evidence="17" id="KW-1185">Reference proteome</keyword>
<dbReference type="GO" id="GO:0008839">
    <property type="term" value="F:4-hydroxy-tetrahydrodipicolinate reductase"/>
    <property type="evidence" value="ECO:0007669"/>
    <property type="project" value="UniProtKB-UniRule"/>
</dbReference>
<evidence type="ECO:0000256" key="5">
    <source>
        <dbReference type="ARBA" id="ARBA00022915"/>
    </source>
</evidence>
<dbReference type="InterPro" id="IPR022664">
    <property type="entry name" value="DapB_N_CS"/>
</dbReference>
<proteinExistence type="inferred from homology"/>
<evidence type="ECO:0000256" key="1">
    <source>
        <dbReference type="ARBA" id="ARBA00006642"/>
    </source>
</evidence>
<keyword evidence="2 13" id="KW-0963">Cytoplasm</keyword>
<organism evidence="16 17">
    <name type="scientific">Ilumatobacter coccineus (strain NBRC 103263 / KCTC 29153 / YM16-304)</name>
    <dbReference type="NCBI Taxonomy" id="1313172"/>
    <lineage>
        <taxon>Bacteria</taxon>
        <taxon>Bacillati</taxon>
        <taxon>Actinomycetota</taxon>
        <taxon>Acidimicrobiia</taxon>
        <taxon>Acidimicrobiales</taxon>
        <taxon>Ilumatobacteraceae</taxon>
        <taxon>Ilumatobacter</taxon>
    </lineage>
</organism>
<keyword evidence="3 13" id="KW-0028">Amino-acid biosynthesis</keyword>
<dbReference type="FunFam" id="3.30.360.10:FF:000009">
    <property type="entry name" value="4-hydroxy-tetrahydrodipicolinate reductase"/>
    <property type="match status" value="1"/>
</dbReference>
<dbReference type="GO" id="GO:0016726">
    <property type="term" value="F:oxidoreductase activity, acting on CH or CH2 groups, NAD or NADP as acceptor"/>
    <property type="evidence" value="ECO:0007669"/>
    <property type="project" value="UniProtKB-UniRule"/>
</dbReference>
<evidence type="ECO:0000256" key="10">
    <source>
        <dbReference type="ARBA" id="ARBA00038983"/>
    </source>
</evidence>
<dbReference type="PIRSF" id="PIRSF000161">
    <property type="entry name" value="DHPR"/>
    <property type="match status" value="1"/>
</dbReference>
<dbReference type="InterPro" id="IPR022663">
    <property type="entry name" value="DapB_C"/>
</dbReference>
<comment type="caution">
    <text evidence="13">Lacks conserved residue(s) required for the propagation of feature annotation.</text>
</comment>
<dbReference type="Proteomes" id="UP000011863">
    <property type="component" value="Chromosome"/>
</dbReference>
<dbReference type="SUPFAM" id="SSF51735">
    <property type="entry name" value="NAD(P)-binding Rossmann-fold domains"/>
    <property type="match status" value="1"/>
</dbReference>
<keyword evidence="7 13" id="KW-0520">NAD</keyword>
<keyword evidence="4 13" id="KW-0521">NADP</keyword>
<feature type="binding site" evidence="13">
    <location>
        <begin position="7"/>
        <end position="12"/>
    </location>
    <ligand>
        <name>NAD(+)</name>
        <dbReference type="ChEBI" id="CHEBI:57540"/>
    </ligand>
</feature>
<dbReference type="AlphaFoldDB" id="A0A6C7E665"/>
<comment type="caution">
    <text evidence="13">Was originally thought to be a dihydrodipicolinate reductase (DHDPR), catalyzing the conversion of dihydrodipicolinate to tetrahydrodipicolinate. However, it was shown in E.coli that the substrate of the enzymatic reaction is not dihydrodipicolinate (DHDP) but in fact (2S,4S)-4-hydroxy-2,3,4,5-tetrahydrodipicolinic acid (HTPA), the product released by the DapA-catalyzed reaction.</text>
</comment>
<dbReference type="Gene3D" id="3.30.360.10">
    <property type="entry name" value="Dihydrodipicolinate Reductase, domain 2"/>
    <property type="match status" value="1"/>
</dbReference>
<comment type="pathway">
    <text evidence="9 13">Amino-acid biosynthesis; L-lysine biosynthesis via DAP pathway; (S)-tetrahydrodipicolinate from L-aspartate: step 4/4.</text>
</comment>
<dbReference type="GO" id="GO:0050661">
    <property type="term" value="F:NADP binding"/>
    <property type="evidence" value="ECO:0007669"/>
    <property type="project" value="UniProtKB-UniRule"/>
</dbReference>
<evidence type="ECO:0000256" key="11">
    <source>
        <dbReference type="ARBA" id="ARBA00049080"/>
    </source>
</evidence>
<dbReference type="OrthoDB" id="9790352at2"/>
<feature type="binding site" evidence="13">
    <location>
        <begin position="87"/>
        <end position="89"/>
    </location>
    <ligand>
        <name>NAD(+)</name>
        <dbReference type="ChEBI" id="CHEBI:57540"/>
    </ligand>
</feature>
<gene>
    <name evidence="13 16" type="primary">dapB</name>
    <name evidence="16" type="ORF">YM304_16090</name>
</gene>
<evidence type="ECO:0000259" key="15">
    <source>
        <dbReference type="Pfam" id="PF05173"/>
    </source>
</evidence>
<evidence type="ECO:0000256" key="7">
    <source>
        <dbReference type="ARBA" id="ARBA00023027"/>
    </source>
</evidence>
<dbReference type="InterPro" id="IPR000846">
    <property type="entry name" value="DapB_N"/>
</dbReference>
<sequence>MRVGVNGAAGQMGRTVCAAVAADPDLELVAGVDVNGAGAVVEGIELAPQLQAFAEAECDVVVDFTVVEAARDTIPWLGMHGIHAVVGTTGFTDSDLAIYKTTFGPTGPNCLIAPNFAISAVLMMRFAEMAAPWFDTAEVVELHHMRKIDAPSGTAVKTIERMAEARTDDFASDPTEVEIYPGARGGLGPRNIRAHAIRMEGMVAHQEVILGADGQTLTIRQDSYDRSSFMPGVVLACKHIAEHPGLTLSLDPFLT</sequence>
<evidence type="ECO:0000256" key="4">
    <source>
        <dbReference type="ARBA" id="ARBA00022857"/>
    </source>
</evidence>
<feature type="binding site" evidence="13">
    <location>
        <begin position="153"/>
        <end position="154"/>
    </location>
    <ligand>
        <name>(S)-2,3,4,5-tetrahydrodipicolinate</name>
        <dbReference type="ChEBI" id="CHEBI:16845"/>
    </ligand>
</feature>
<keyword evidence="8 13" id="KW-0457">Lysine biosynthesis</keyword>
<dbReference type="UniPathway" id="UPA00034">
    <property type="reaction ID" value="UER00018"/>
</dbReference>
<evidence type="ECO:0000256" key="12">
    <source>
        <dbReference type="ARBA" id="ARBA00049396"/>
    </source>
</evidence>
<keyword evidence="6 13" id="KW-0560">Oxidoreductase</keyword>
<dbReference type="EC" id="1.17.1.8" evidence="10 13"/>
<name>A0A6C7E665_ILUCY</name>
<dbReference type="CDD" id="cd02274">
    <property type="entry name" value="DHDPR_N"/>
    <property type="match status" value="1"/>
</dbReference>
<dbReference type="Pfam" id="PF05173">
    <property type="entry name" value="DapB_C"/>
    <property type="match status" value="1"/>
</dbReference>
<comment type="function">
    <text evidence="13">Catalyzes the conversion of 4-hydroxy-tetrahydrodipicolinate (HTPA) to tetrahydrodipicolinate.</text>
</comment>
<evidence type="ECO:0000313" key="17">
    <source>
        <dbReference type="Proteomes" id="UP000011863"/>
    </source>
</evidence>
<evidence type="ECO:0000256" key="2">
    <source>
        <dbReference type="ARBA" id="ARBA00022490"/>
    </source>
</evidence>
<feature type="binding site" evidence="13">
    <location>
        <position position="144"/>
    </location>
    <ligand>
        <name>(S)-2,3,4,5-tetrahydrodipicolinate</name>
        <dbReference type="ChEBI" id="CHEBI:16845"/>
    </ligand>
</feature>
<comment type="subcellular location">
    <subcellularLocation>
        <location evidence="13">Cytoplasm</location>
    </subcellularLocation>
</comment>
<dbReference type="GO" id="GO:0005829">
    <property type="term" value="C:cytosol"/>
    <property type="evidence" value="ECO:0007669"/>
    <property type="project" value="TreeGrafter"/>
</dbReference>
<dbReference type="PANTHER" id="PTHR20836">
    <property type="entry name" value="DIHYDRODIPICOLINATE REDUCTASE"/>
    <property type="match status" value="1"/>
</dbReference>
<comment type="subunit">
    <text evidence="13">Homotetramer.</text>
</comment>
<dbReference type="RefSeq" id="WP_015441170.1">
    <property type="nucleotide sequence ID" value="NC_020520.1"/>
</dbReference>
<feature type="active site" description="Proton donor/acceptor" evidence="13">
    <location>
        <position position="143"/>
    </location>
</feature>
<accession>A0A6C7E665</accession>
<evidence type="ECO:0000256" key="8">
    <source>
        <dbReference type="ARBA" id="ARBA00023154"/>
    </source>
</evidence>
<evidence type="ECO:0000256" key="6">
    <source>
        <dbReference type="ARBA" id="ARBA00023002"/>
    </source>
</evidence>
<keyword evidence="5 13" id="KW-0220">Diaminopimelate biosynthesis</keyword>
<feature type="binding site" evidence="13">
    <location>
        <position position="33"/>
    </location>
    <ligand>
        <name>NAD(+)</name>
        <dbReference type="ChEBI" id="CHEBI:57540"/>
    </ligand>
</feature>